<reference evidence="1 2" key="1">
    <citation type="submission" date="2020-08" db="EMBL/GenBank/DDBJ databases">
        <title>Genomic Encyclopedia of Type Strains, Phase IV (KMG-IV): sequencing the most valuable type-strain genomes for metagenomic binning, comparative biology and taxonomic classification.</title>
        <authorList>
            <person name="Goeker M."/>
        </authorList>
    </citation>
    <scope>NUCLEOTIDE SEQUENCE [LARGE SCALE GENOMIC DNA]</scope>
    <source>
        <strain evidence="1 2">DSM 12252</strain>
    </source>
</reference>
<proteinExistence type="predicted"/>
<accession>A0A7W7YD36</accession>
<keyword evidence="2" id="KW-1185">Reference proteome</keyword>
<dbReference type="RefSeq" id="WP_184341327.1">
    <property type="nucleotide sequence ID" value="NZ_JACHIG010000008.1"/>
</dbReference>
<evidence type="ECO:0000313" key="1">
    <source>
        <dbReference type="EMBL" id="MBB5033976.1"/>
    </source>
</evidence>
<comment type="caution">
    <text evidence="1">The sequence shown here is derived from an EMBL/GenBank/DDBJ whole genome shotgun (WGS) entry which is preliminary data.</text>
</comment>
<dbReference type="Proteomes" id="UP000590740">
    <property type="component" value="Unassembled WGS sequence"/>
</dbReference>
<name>A0A7W7YD36_9BACT</name>
<gene>
    <name evidence="1" type="ORF">HNQ65_003567</name>
</gene>
<organism evidence="1 2">
    <name type="scientific">Prosthecobacter vanneervenii</name>
    <dbReference type="NCBI Taxonomy" id="48466"/>
    <lineage>
        <taxon>Bacteria</taxon>
        <taxon>Pseudomonadati</taxon>
        <taxon>Verrucomicrobiota</taxon>
        <taxon>Verrucomicrobiia</taxon>
        <taxon>Verrucomicrobiales</taxon>
        <taxon>Verrucomicrobiaceae</taxon>
        <taxon>Prosthecobacter</taxon>
    </lineage>
</organism>
<sequence>MYPVKTTIPEGLVLKDGDEADLRVVIRDGAIVVTKILRKKSAAETTAPEHTITLGVWNRK</sequence>
<protein>
    <submittedName>
        <fullName evidence="1">Uncharacterized protein</fullName>
    </submittedName>
</protein>
<dbReference type="AlphaFoldDB" id="A0A7W7YD36"/>
<dbReference type="EMBL" id="JACHIG010000008">
    <property type="protein sequence ID" value="MBB5033976.1"/>
    <property type="molecule type" value="Genomic_DNA"/>
</dbReference>
<evidence type="ECO:0000313" key="2">
    <source>
        <dbReference type="Proteomes" id="UP000590740"/>
    </source>
</evidence>